<organism evidence="1 2">
    <name type="scientific">Acrocarpospora macrocephala</name>
    <dbReference type="NCBI Taxonomy" id="150177"/>
    <lineage>
        <taxon>Bacteria</taxon>
        <taxon>Bacillati</taxon>
        <taxon>Actinomycetota</taxon>
        <taxon>Actinomycetes</taxon>
        <taxon>Streptosporangiales</taxon>
        <taxon>Streptosporangiaceae</taxon>
        <taxon>Acrocarpospora</taxon>
    </lineage>
</organism>
<name>A0A5M3WEY2_9ACTN</name>
<keyword evidence="2" id="KW-1185">Reference proteome</keyword>
<dbReference type="Proteomes" id="UP000331127">
    <property type="component" value="Unassembled WGS sequence"/>
</dbReference>
<evidence type="ECO:0000313" key="1">
    <source>
        <dbReference type="EMBL" id="GES06800.1"/>
    </source>
</evidence>
<dbReference type="EMBL" id="BLAE01000004">
    <property type="protein sequence ID" value="GES06800.1"/>
    <property type="molecule type" value="Genomic_DNA"/>
</dbReference>
<protein>
    <submittedName>
        <fullName evidence="1">Uncharacterized protein</fullName>
    </submittedName>
</protein>
<dbReference type="AlphaFoldDB" id="A0A5M3WEY2"/>
<reference evidence="1 2" key="1">
    <citation type="submission" date="2019-10" db="EMBL/GenBank/DDBJ databases">
        <title>Whole genome shotgun sequence of Acrocarpospora macrocephala NBRC 16266.</title>
        <authorList>
            <person name="Ichikawa N."/>
            <person name="Kimura A."/>
            <person name="Kitahashi Y."/>
            <person name="Komaki H."/>
            <person name="Oguchi A."/>
        </authorList>
    </citation>
    <scope>NUCLEOTIDE SEQUENCE [LARGE SCALE GENOMIC DNA]</scope>
    <source>
        <strain evidence="1 2">NBRC 16266</strain>
    </source>
</reference>
<sequence>MGTPHPARRSGMISQRIARICELHGDDLAGFLAGTDAAVLLDRVVGVVRAGRSPDEDELDALDDALAALGVDAGTGGTRGFEPVPGLGGGHPVIEFWACPTGACDRRVWRAGEVCTLLERPMRVLRLTT</sequence>
<gene>
    <name evidence="1" type="ORF">Amac_003950</name>
</gene>
<evidence type="ECO:0000313" key="2">
    <source>
        <dbReference type="Proteomes" id="UP000331127"/>
    </source>
</evidence>
<comment type="caution">
    <text evidence="1">The sequence shown here is derived from an EMBL/GenBank/DDBJ whole genome shotgun (WGS) entry which is preliminary data.</text>
</comment>
<accession>A0A5M3WEY2</accession>
<proteinExistence type="predicted"/>